<dbReference type="InterPro" id="IPR000866">
    <property type="entry name" value="AhpC/TSA"/>
</dbReference>
<feature type="domain" description="Thioredoxin" evidence="14">
    <location>
        <begin position="1"/>
        <end position="148"/>
    </location>
</feature>
<feature type="active site" description="Cysteine sulfenic acid (-SOH) intermediate; for peroxidase activity" evidence="13">
    <location>
        <position position="37"/>
    </location>
</feature>
<keyword evidence="8" id="KW-0676">Redox-active center</keyword>
<dbReference type="InterPro" id="IPR013766">
    <property type="entry name" value="Thioredoxin_domain"/>
</dbReference>
<evidence type="ECO:0000256" key="5">
    <source>
        <dbReference type="ARBA" id="ARBA00022862"/>
    </source>
</evidence>
<keyword evidence="7" id="KW-1015">Disulfide bond</keyword>
<dbReference type="OrthoDB" id="9812811at2"/>
<comment type="caution">
    <text evidence="15">The sequence shown here is derived from an EMBL/GenBank/DDBJ whole genome shotgun (WGS) entry which is preliminary data.</text>
</comment>
<evidence type="ECO:0000256" key="11">
    <source>
        <dbReference type="ARBA" id="ARBA00042639"/>
    </source>
</evidence>
<comment type="subunit">
    <text evidence="2">Monomer.</text>
</comment>
<evidence type="ECO:0000256" key="12">
    <source>
        <dbReference type="ARBA" id="ARBA00049091"/>
    </source>
</evidence>
<dbReference type="CDD" id="cd03017">
    <property type="entry name" value="PRX_BCP"/>
    <property type="match status" value="1"/>
</dbReference>
<evidence type="ECO:0000256" key="2">
    <source>
        <dbReference type="ARBA" id="ARBA00011245"/>
    </source>
</evidence>
<gene>
    <name evidence="15" type="ORF">CALK_2321</name>
</gene>
<dbReference type="STRING" id="1313304.CALK_2321"/>
<dbReference type="PANTHER" id="PTHR42801:SF4">
    <property type="entry name" value="AHPC_TSA FAMILY PROTEIN"/>
    <property type="match status" value="1"/>
</dbReference>
<evidence type="ECO:0000256" key="3">
    <source>
        <dbReference type="ARBA" id="ARBA00013017"/>
    </source>
</evidence>
<dbReference type="SUPFAM" id="SSF52833">
    <property type="entry name" value="Thioredoxin-like"/>
    <property type="match status" value="1"/>
</dbReference>
<dbReference type="Pfam" id="PF00578">
    <property type="entry name" value="AhpC-TSA"/>
    <property type="match status" value="1"/>
</dbReference>
<dbReference type="PATRIC" id="fig|1313304.3.peg.2213"/>
<dbReference type="GO" id="GO:0034599">
    <property type="term" value="P:cellular response to oxidative stress"/>
    <property type="evidence" value="ECO:0007669"/>
    <property type="project" value="TreeGrafter"/>
</dbReference>
<evidence type="ECO:0000256" key="6">
    <source>
        <dbReference type="ARBA" id="ARBA00023002"/>
    </source>
</evidence>
<protein>
    <recommendedName>
        <fullName evidence="3">thioredoxin-dependent peroxiredoxin</fullName>
        <ecNumber evidence="3">1.11.1.24</ecNumber>
    </recommendedName>
    <alternativeName>
        <fullName evidence="9">Thioredoxin peroxidase</fullName>
    </alternativeName>
    <alternativeName>
        <fullName evidence="11">Thioredoxin-dependent peroxiredoxin Bcp</fullName>
    </alternativeName>
</protein>
<dbReference type="RefSeq" id="WP_022637681.1">
    <property type="nucleotide sequence ID" value="NZ_ASJR01000030.1"/>
</dbReference>
<sequence length="148" mass="16953">MIPFSLKTDHGTVLTPDDLQGRYTILYFYPRDNTPGCTLEGQEFSALKEEFSRLETDVYGVSADSVEKHCSFIEKQGLTIPLISDPEKELISAFGAWKKKNMFGREYMGIVRTTVMLSPENKEIKRWDRVKARGHAEKVLAYLKELSQ</sequence>
<dbReference type="Proteomes" id="UP000017148">
    <property type="component" value="Unassembled WGS sequence"/>
</dbReference>
<dbReference type="GO" id="GO:0008379">
    <property type="term" value="F:thioredoxin peroxidase activity"/>
    <property type="evidence" value="ECO:0007669"/>
    <property type="project" value="TreeGrafter"/>
</dbReference>
<evidence type="ECO:0000313" key="15">
    <source>
        <dbReference type="EMBL" id="ERP30832.1"/>
    </source>
</evidence>
<evidence type="ECO:0000313" key="16">
    <source>
        <dbReference type="Proteomes" id="UP000017148"/>
    </source>
</evidence>
<comment type="similarity">
    <text evidence="10">Belongs to the peroxiredoxin family. BCP/PrxQ subfamily.</text>
</comment>
<dbReference type="GO" id="GO:0045454">
    <property type="term" value="P:cell redox homeostasis"/>
    <property type="evidence" value="ECO:0007669"/>
    <property type="project" value="TreeGrafter"/>
</dbReference>
<name>U7D6Y9_9BACT</name>
<evidence type="ECO:0000256" key="9">
    <source>
        <dbReference type="ARBA" id="ARBA00032824"/>
    </source>
</evidence>
<dbReference type="EMBL" id="ASJR01000030">
    <property type="protein sequence ID" value="ERP30832.1"/>
    <property type="molecule type" value="Genomic_DNA"/>
</dbReference>
<dbReference type="InterPro" id="IPR050924">
    <property type="entry name" value="Peroxiredoxin_BCP/PrxQ"/>
</dbReference>
<keyword evidence="6" id="KW-0560">Oxidoreductase</keyword>
<organism evidence="15 16">
    <name type="scientific">Chitinivibrio alkaliphilus ACht1</name>
    <dbReference type="NCBI Taxonomy" id="1313304"/>
    <lineage>
        <taxon>Bacteria</taxon>
        <taxon>Pseudomonadati</taxon>
        <taxon>Fibrobacterota</taxon>
        <taxon>Chitinivibrionia</taxon>
        <taxon>Chitinivibrionales</taxon>
        <taxon>Chitinivibrionaceae</taxon>
        <taxon>Chitinivibrio</taxon>
    </lineage>
</organism>
<dbReference type="AlphaFoldDB" id="U7D6Y9"/>
<evidence type="ECO:0000259" key="14">
    <source>
        <dbReference type="PROSITE" id="PS51352"/>
    </source>
</evidence>
<dbReference type="InterPro" id="IPR024706">
    <property type="entry name" value="Peroxiredoxin_AhpC-typ"/>
</dbReference>
<evidence type="ECO:0000256" key="4">
    <source>
        <dbReference type="ARBA" id="ARBA00022559"/>
    </source>
</evidence>
<accession>U7D6Y9</accession>
<evidence type="ECO:0000256" key="10">
    <source>
        <dbReference type="ARBA" id="ARBA00038489"/>
    </source>
</evidence>
<dbReference type="PANTHER" id="PTHR42801">
    <property type="entry name" value="THIOREDOXIN-DEPENDENT PEROXIDE REDUCTASE"/>
    <property type="match status" value="1"/>
</dbReference>
<dbReference type="InterPro" id="IPR036249">
    <property type="entry name" value="Thioredoxin-like_sf"/>
</dbReference>
<reference evidence="15 16" key="1">
    <citation type="journal article" date="2013" name="Environ. Microbiol.">
        <title>Genome analysis of Chitinivibrio alkaliphilus gen. nov., sp. nov., a novel extremely haloalkaliphilic anaerobic chitinolytic bacterium from the candidate phylum Termite Group 3.</title>
        <authorList>
            <person name="Sorokin D.Y."/>
            <person name="Gumerov V.M."/>
            <person name="Rakitin A.L."/>
            <person name="Beletsky A.V."/>
            <person name="Damste J.S."/>
            <person name="Muyzer G."/>
            <person name="Mardanov A.V."/>
            <person name="Ravin N.V."/>
        </authorList>
    </citation>
    <scope>NUCLEOTIDE SEQUENCE [LARGE SCALE GENOMIC DNA]</scope>
    <source>
        <strain evidence="15 16">ACht1</strain>
    </source>
</reference>
<evidence type="ECO:0000256" key="1">
    <source>
        <dbReference type="ARBA" id="ARBA00003330"/>
    </source>
</evidence>
<dbReference type="PIRSF" id="PIRSF000239">
    <property type="entry name" value="AHPC"/>
    <property type="match status" value="1"/>
</dbReference>
<dbReference type="GO" id="GO:0005737">
    <property type="term" value="C:cytoplasm"/>
    <property type="evidence" value="ECO:0007669"/>
    <property type="project" value="TreeGrafter"/>
</dbReference>
<dbReference type="FunFam" id="3.40.30.10:FF:000007">
    <property type="entry name" value="Thioredoxin-dependent thiol peroxidase"/>
    <property type="match status" value="1"/>
</dbReference>
<dbReference type="PROSITE" id="PS51352">
    <property type="entry name" value="THIOREDOXIN_2"/>
    <property type="match status" value="1"/>
</dbReference>
<keyword evidence="5" id="KW-0049">Antioxidant</keyword>
<evidence type="ECO:0000256" key="13">
    <source>
        <dbReference type="PIRSR" id="PIRSR000239-1"/>
    </source>
</evidence>
<keyword evidence="16" id="KW-1185">Reference proteome</keyword>
<keyword evidence="4" id="KW-0575">Peroxidase</keyword>
<evidence type="ECO:0000256" key="7">
    <source>
        <dbReference type="ARBA" id="ARBA00023157"/>
    </source>
</evidence>
<evidence type="ECO:0000256" key="8">
    <source>
        <dbReference type="ARBA" id="ARBA00023284"/>
    </source>
</evidence>
<comment type="catalytic activity">
    <reaction evidence="12">
        <text>a hydroperoxide + [thioredoxin]-dithiol = an alcohol + [thioredoxin]-disulfide + H2O</text>
        <dbReference type="Rhea" id="RHEA:62620"/>
        <dbReference type="Rhea" id="RHEA-COMP:10698"/>
        <dbReference type="Rhea" id="RHEA-COMP:10700"/>
        <dbReference type="ChEBI" id="CHEBI:15377"/>
        <dbReference type="ChEBI" id="CHEBI:29950"/>
        <dbReference type="ChEBI" id="CHEBI:30879"/>
        <dbReference type="ChEBI" id="CHEBI:35924"/>
        <dbReference type="ChEBI" id="CHEBI:50058"/>
        <dbReference type="EC" id="1.11.1.24"/>
    </reaction>
</comment>
<comment type="function">
    <text evidence="1">Thiol-specific peroxidase that catalyzes the reduction of hydrogen peroxide and organic hydroperoxides to water and alcohols, respectively. Plays a role in cell protection against oxidative stress by detoxifying peroxides and as sensor of hydrogen peroxide-mediated signaling events.</text>
</comment>
<proteinExistence type="inferred from homology"/>
<dbReference type="EC" id="1.11.1.24" evidence="3"/>
<dbReference type="eggNOG" id="COG1225">
    <property type="taxonomic scope" value="Bacteria"/>
</dbReference>
<dbReference type="Gene3D" id="3.40.30.10">
    <property type="entry name" value="Glutaredoxin"/>
    <property type="match status" value="1"/>
</dbReference>